<dbReference type="Proteomes" id="UP000195331">
    <property type="component" value="Chromosome"/>
</dbReference>
<feature type="region of interest" description="Disordered" evidence="1">
    <location>
        <begin position="178"/>
        <end position="270"/>
    </location>
</feature>
<dbReference type="KEGG" id="mdx:BTO20_21400"/>
<feature type="compositionally biased region" description="Low complexity" evidence="1">
    <location>
        <begin position="218"/>
        <end position="234"/>
    </location>
</feature>
<evidence type="ECO:0000313" key="3">
    <source>
        <dbReference type="Proteomes" id="UP000195331"/>
    </source>
</evidence>
<reference evidence="2 3" key="1">
    <citation type="submission" date="2017-04" db="EMBL/GenBank/DDBJ databases">
        <title>Whole Genome Sequence of 1,4-Dioxane Degrading Bacterium Mycobacterium dioxanotrophicus PH-06.</title>
        <authorList>
            <person name="He Y."/>
        </authorList>
    </citation>
    <scope>NUCLEOTIDE SEQUENCE [LARGE SCALE GENOMIC DNA]</scope>
    <source>
        <strain evidence="2 3">PH-06</strain>
    </source>
</reference>
<dbReference type="PROSITE" id="PS51257">
    <property type="entry name" value="PROKAR_LIPOPROTEIN"/>
    <property type="match status" value="1"/>
</dbReference>
<dbReference type="EMBL" id="CP020809">
    <property type="protein sequence ID" value="ART70752.1"/>
    <property type="molecule type" value="Genomic_DNA"/>
</dbReference>
<feature type="compositionally biased region" description="Polar residues" evidence="1">
    <location>
        <begin position="249"/>
        <end position="260"/>
    </location>
</feature>
<feature type="compositionally biased region" description="Pro residues" evidence="1">
    <location>
        <begin position="193"/>
        <end position="206"/>
    </location>
</feature>
<keyword evidence="3" id="KW-1185">Reference proteome</keyword>
<evidence type="ECO:0000256" key="1">
    <source>
        <dbReference type="SAM" id="MobiDB-lite"/>
    </source>
</evidence>
<evidence type="ECO:0000313" key="2">
    <source>
        <dbReference type="EMBL" id="ART70752.1"/>
    </source>
</evidence>
<sequence>MGERRVVGALVALLAAIMFVVGGCGLSGSGDKPTGSDSDEPAPPEAQDAIVKGLQTMFTWYPARDASPRDAYVRALPYLGQKLQDGKDNTIDRGNSVWWQEWKAKRAEVNATALLVAGEHPADQPDTVERSVLVTQTVKTPDGQVLETDPMLIESVVAKKNPQGWRVETINFFKTNQFRTPDCPQGQSHQPAPDGPCAPTPPPPIQCPDGSTVPPDQTCPTPVTGPGTTTTKTTHQCPDGTTIPADQACPTTNPGTTSQPPKECPDGTTVPADQTCPTPVTKQCPGGTSVTGTQTCPPPTTCGDGSTVYSPTTCPSPTTCGNGSTVYAPTTCPSPTTCGNGSTVYPPTTCPAPTTCSDGSTVYAPTTCPPPPVKCADGSTVPAGQTCAPVKCPDGSSVPNGQTCPPVNCPNGTSVPNGQTCPPVVIERPANAPGFTCSPGGGILGPSCSCPQGWDYVGNNDGSNGKCVPSGPGPVVHFAPTLGGWGKTAVAPGRDVRMRPIIQSDTGPDPCLTGVPMMCLIRPMR</sequence>
<protein>
    <submittedName>
        <fullName evidence="2">Uncharacterized protein</fullName>
    </submittedName>
</protein>
<dbReference type="SUPFAM" id="SSF51161">
    <property type="entry name" value="Trimeric LpxA-like enzymes"/>
    <property type="match status" value="1"/>
</dbReference>
<name>A0A1Y0C6L5_9MYCO</name>
<accession>A0A1Y0C6L5</accession>
<gene>
    <name evidence="2" type="ORF">BTO20_21400</name>
</gene>
<dbReference type="RefSeq" id="WP_087078184.1">
    <property type="nucleotide sequence ID" value="NZ_CP020809.1"/>
</dbReference>
<dbReference type="InterPro" id="IPR011004">
    <property type="entry name" value="Trimer_LpxA-like_sf"/>
</dbReference>
<organism evidence="2 3">
    <name type="scientific">Mycobacterium dioxanotrophicus</name>
    <dbReference type="NCBI Taxonomy" id="482462"/>
    <lineage>
        <taxon>Bacteria</taxon>
        <taxon>Bacillati</taxon>
        <taxon>Actinomycetota</taxon>
        <taxon>Actinomycetes</taxon>
        <taxon>Mycobacteriales</taxon>
        <taxon>Mycobacteriaceae</taxon>
        <taxon>Mycobacterium</taxon>
    </lineage>
</organism>
<dbReference type="OrthoDB" id="4616485at2"/>
<proteinExistence type="predicted"/>
<feature type="compositionally biased region" description="Polar residues" evidence="1">
    <location>
        <begin position="178"/>
        <end position="189"/>
    </location>
</feature>
<dbReference type="AlphaFoldDB" id="A0A1Y0C6L5"/>